<proteinExistence type="predicted"/>
<evidence type="ECO:0008006" key="2">
    <source>
        <dbReference type="Google" id="ProtNLM"/>
    </source>
</evidence>
<name>A0A6J4UGN8_9ACTN</name>
<dbReference type="InterPro" id="IPR011473">
    <property type="entry name" value="DUF1579"/>
</dbReference>
<protein>
    <recommendedName>
        <fullName evidence="2">DUF1579 domain-containing protein</fullName>
    </recommendedName>
</protein>
<dbReference type="Pfam" id="PF07617">
    <property type="entry name" value="DUF1579"/>
    <property type="match status" value="1"/>
</dbReference>
<reference evidence="1" key="1">
    <citation type="submission" date="2020-02" db="EMBL/GenBank/DDBJ databases">
        <authorList>
            <person name="Meier V. D."/>
        </authorList>
    </citation>
    <scope>NUCLEOTIDE SEQUENCE</scope>
    <source>
        <strain evidence="1">AVDCRST_MAG79</strain>
    </source>
</reference>
<gene>
    <name evidence="1" type="ORF">AVDCRST_MAG79-2372</name>
</gene>
<sequence length="161" mass="17672">MDLETSRAAGPHAVLARLAGSWAGRATLLFEPGIVHAEGPVTGRIELLHDGRFAEHRYTTPIGEAESTGRALIGCELDRRLWQVAWVDSFHTGTSIMLSEGPYDEGREVVDVLGRYHVPDGPPWGWRTTYEPGDGRLVVRHYNVTPDGEAALAVQFDLARA</sequence>
<accession>A0A6J4UGN8</accession>
<dbReference type="EMBL" id="CADCWC010000357">
    <property type="protein sequence ID" value="CAA9546822.1"/>
    <property type="molecule type" value="Genomic_DNA"/>
</dbReference>
<dbReference type="AlphaFoldDB" id="A0A6J4UGN8"/>
<organism evidence="1">
    <name type="scientific">uncultured Thermoleophilia bacterium</name>
    <dbReference type="NCBI Taxonomy" id="1497501"/>
    <lineage>
        <taxon>Bacteria</taxon>
        <taxon>Bacillati</taxon>
        <taxon>Actinomycetota</taxon>
        <taxon>Thermoleophilia</taxon>
        <taxon>environmental samples</taxon>
    </lineage>
</organism>
<evidence type="ECO:0000313" key="1">
    <source>
        <dbReference type="EMBL" id="CAA9546822.1"/>
    </source>
</evidence>